<gene>
    <name evidence="4" type="ORF">QBZ16_002680</name>
</gene>
<feature type="compositionally biased region" description="Low complexity" evidence="2">
    <location>
        <begin position="4704"/>
        <end position="4715"/>
    </location>
</feature>
<feature type="region of interest" description="Disordered" evidence="2">
    <location>
        <begin position="4618"/>
        <end position="4652"/>
    </location>
</feature>
<feature type="compositionally biased region" description="Acidic residues" evidence="2">
    <location>
        <begin position="602"/>
        <end position="625"/>
    </location>
</feature>
<evidence type="ECO:0000259" key="3">
    <source>
        <dbReference type="PROSITE" id="PS50004"/>
    </source>
</evidence>
<feature type="region of interest" description="Disordered" evidence="2">
    <location>
        <begin position="256"/>
        <end position="275"/>
    </location>
</feature>
<feature type="compositionally biased region" description="Polar residues" evidence="2">
    <location>
        <begin position="446"/>
        <end position="456"/>
    </location>
</feature>
<dbReference type="Pfam" id="PF25036">
    <property type="entry name" value="VPS13_VAB"/>
    <property type="match status" value="1"/>
</dbReference>
<dbReference type="GO" id="GO:0045053">
    <property type="term" value="P:protein retention in Golgi apparatus"/>
    <property type="evidence" value="ECO:0007669"/>
    <property type="project" value="TreeGrafter"/>
</dbReference>
<feature type="region of interest" description="Disordered" evidence="2">
    <location>
        <begin position="4748"/>
        <end position="4783"/>
    </location>
</feature>
<sequence length="6761" mass="715503">MVAPTCAGVSISSLLLSGEQLSRLAAGGIESRDAEDVAQEHSLLGLRDRRARLRVIEQLLAGGARPGGPWLLGPLARATRGALARVQAATLQRGAALVARLVELDVRDISARYAQAGEPGPRPAVASHLEGVDALELGVRAVRLLPQAPARADADADDAEVAPDLGEADEPAASLWHAALTTLRVLWPRASVRPASTELTVTGVRLTLHTWPHTWTRARRKVRPAEDLPDAVGARLSAEEVEALLARGAPGNVRRASAVGGQRARHRAPAPGLDGGAVRAAVREGPTVFGRRRAVGASTAAWPPPPDTERGPFAPPVPRERVVSLDDEQGSDEETLYRLDGEGPWARPARPLQRQRSLGVLGPTESSEALETEAEDEARATAVPVASSAAGQLAYLNRGSLVPEMSTRISDSDRRAVRYARRGGVDTRASHEPSSPEHLNGHSAAPTEQQGGSVASAQMPGKASPFAAAADAETATGRARGRAPEPNVLKAFVPEFDAAGVALLSRIVERAVYLLRYAEYWEVRPAVGVAGHAAAWWRHAGGFFAAEWASAAARRLRHAALYAAVCASRPLYREPGARWWARPFASLARTFSHLGPGYREGTEEEEEREDREDADASDDDDDDDGALGAAVARADALPPARAGRAGLRGAAALVRPARARAQGGAAARLAALESRLSLEEAAHFRLATAATHNRRLAENPELLQFVADKVDAIVLHRGALGDGLQTLLLHEDQPSLVTGGADAGASAQSTPGHPPVDLTFRLTCPKFGIAMEVGSAVCATSPTPGRAPPAAPYVCLALRGISLCLDACGGATLRAQDLACGEAVTPASYPEAKMLSCPSRVCRHTCKAAEFFRYAATGRVMSESAGADDGGAADCVHMVVSPRPGVGGAWVPGGSNVAVSVAAVGITYRERVIGALLDFADACEACKHAPWLWARYREKGGKKGGLGEGDEAADAGASVPTEPLVDGAGTPPPSTTSPPHPTPWQPLQAPNKRLPMLPGRPPSLESMVLAMRAASGGAVASPLQLPTLGLEVRCPGIAAQLPYIHSLYLRHADASGAGIDQDQSLFSIDEDDFVNGRCVSGKPPLTYRLTLTSQNLRLVVSSEDTGSLLSGGCARRVDATAFVDLFSYLSRESRTVVARHLMPQRAGLDVLVRPMSDESYRVAVAAMQERLREAEIVSMAKVWAYPEDMPAVLAGIKAQETAAAAAAAVRAAGAEASPRSPEPAPQESPLPSARLSPLRPRRGAERASDAQEAPPRSPEGPDTPLPPGLLASQSILEYPLPLVPFVKVGQLRASMLERLEAAPSAPSGAALAVAGTVWGVQAWLSPLHLWHLISVDRTVRRMVLRFNASSLVSERRSRAEVADGQAGCARRAEASSKPGATPPRPPPRRGDATGAVAPALPSNAGAPFRRLAITVAIGQINALWMIGTWTSKDPGTSMADGMFLPRQVFRRHWGITVKRSDPAFIWAQWIAPIYSLAIADARAVLRLEDTREVAAGVSLEGVIVRDLQLPERAQHAYVLRPLPARARRMSQWIGSLRRRFLGIRQVPVSRMRWFVAVQAVMLARHARSQRSRTPAELLAVPPFYVMSLGALRMGPLFGPQVRSTSGARRPRRAAPGAPPRASGAAEGAPPDEARLEVGQLLAYVRLKHQASIVVAAGQMAQIMASLSSRSTGKAAGELSGSATVPTNRRANTSQPRPPQRGLRLTVDVVGIDLLFRVQSRDLLSLKMHSGLVVAEKRSGSERLPNDIRLYVAASVQDLMVQDLRASTEHCMVLVPNGGAEYCSLDLAFTAHVDGAVAAPSLVVELQNPRVLLLFRFVADIMHAVDIMVEAARRTRAKAAARKRAIAAEAARDEGAAAASAAADATRADPAPPPPTSLPLKIILQLHNVGIILPTAGSARSVLGAHMEHVLLAVPGDVVPPSALEGIELPGLRAMVEESLLSTRTFRHSAFHDDPAGDGARGREARPEPGDKRRAGGRNPSEARTSSPGKTGGASAPDHASSDGEGNGSEPDESQLTFGDRIRRAAQDEALGSMPTRRNTGWRALQRQRRRALTHVPGVLYLDDAHGEGEVREAAGVLRIKPENVPGAAPAVVEPPARATAERTNKGLVKESSAGPARAKRAPSGSGAAPTVRLQADEQVMTAAELERAAALQAAARRVTSTSVALSVESFHVVRGTLIKVPNQATFASAEDAARSGRGPGGFVPSSLLSFSWPSEVWDLVSGAPFLATCNVGLAMFRRPWDDVSQLHLSSTGLAFTLNSPNYTALMDFVRGNLDDLLNPPYGPPSAPGPAPVTLFNPARKFGPRLGERANFRMTVAVPRLTASLEAHAREWSCPGGGDFRPVTALDAPDLRPFLRLATSNVLLDFGKMDVGDKYIKVCATSLDVVDLRLAYRLEEIVALSSADEASHPTPASSERPASERGAGGLAAAAAAASPTRPVEGLPWLRNPLGTASSADAAPRGYINVRRGPQDEEDALPSPALSEPRGPLRRPRTILETRASDQFAEDEAAGSPLAAEMSDALPTPQDSEWEATPGAGTWLPGGGRGEDDPPSLASYGSGDTPGSSARRRAALSPEASFGGFPATLGARGAPLESPADPFLHGSWATGRPQGAAPQTAPRRAGAAPAAPAAAPAEELPPIVDFVHVPELEVRGLSPEGAAAAAGSRAGSRAAPAAPSPGGNARVKLEVCYAQLADQTQAVDVTLSDCLFSWPYFDDLSLVYSLANLFAGAPGDKRGPEAGDAGAPTTALELELAKAECGAGTGSPTAIAAKASPAVVEPRAWTYINAVVEDLTLFVPVFDVGRAQEVADALWAGAVFEEEEEADRFHALGDLALVSILLASLDEGLEAGVLPLEARGLVLCAQAARSGYAWGGDGETNVHADLRAFQAFVRDPGARERELVLPFTGTMTCDQVTPQIAEQEEVERLHRAAEVIQRRWLEYRERQRRRSGLRSVRGEAGGPMSGPAPRRTSSDLYYNDRQGTGLPAASGDEGTNNNGPDLPSPGAKRLRTGRSGRGSPSASAGHANAPWKVVDDLIMDVATPRTRHLLQSYQRASTEHKELVYLQRMRSTTRTAVRVDLGALTARFAFSHVPFWRTAYDGVCRVRAIGVDGRASGNADAQGGAGGQTSTTGPPTSTPSCAPATPTTPDAQRRDATLLPFRPRSVQVSGRMLSLTGVLCNDKPETFGAPDVLLASLAEVELGFDITLVLPDRPPNKAAQVSLHTSAAFLNSSTSRWEPIFEPWPLRLEGVDVVSPLYLSDRRTNLWISSDQHLDAAFNPASFMSIGDALAFYRELSAPLGCEGADATDHGSQAPSAVPQEGGGAAAAPPSRPPSAQGSARSSGSGPGAIMSLAPQKYLIQNQSGLRVYYCADGAHGGVRSPVYSLANGQSESLRVTPAPKRMQFGHSAARGGGTGMERVGATLHLHFEGNWMPLRDVAVNYRYRMLSPADNATIPVIVDIILVGRTKVITLHSGIWVENNIDRPISMRLHVPTTPLVPPSAHADATGGRAEGGARPAHNGADVTVGPLAPGSGCYLPLTAVLGGLLFLNPEGFCEATRDVIRLSADLAVVLAQQGYIACDPDPAGPEEFPLHVALQTTPARLVSEFQAFKHMECTGPGLIQRAQTPLEVTLSIKPPLLLRNALPYELRVLVWQVYSPVVQLSRAQFSPRGKAEEAMRGMPWAGERHADGVTPREPSAVLEIPVARVREVTISTGGDGRDKTATDTFTPRLGLGLPQGLNRGRYFCYAIPAGASQGVYVDFRQTVLLHLSVEEIGMRSTKWALCSWIQRGGRPEAEAQTLHRLPREIPLRMVDLDVPLPVSAGEDVGRYLVRLKEAALDLSVLHTRIARETRLAFNRHELEEALHRVARDVRHTLRRAGHPRAALRARRRERERRRATAARDPDRERRRKSRGTPIPARPDVVEGSDEEGDEGGSARRGRMYDGGAAAEIDFSGPSLLWRASGVTVESTDSGGLPYVSFSGRPGAVEPSGSSKTATPRWRSNRALPVISEGQEPSPSPATSPAAPVTPPASPFDQPSTEFAEVGLRQRFGSPKAAVDVREAAILEEEGAGAEASTPSPGARHSPPGAGKGVGKRVQSIFKRFSFRRLLRLNGRRTAGETGDAASGDTPGSHATVPTPEKTLLPEAARDSGAPSPPPPTRVHISRYTPRSDSEGEAPMVVRTVAAGGSGTNGAHGVVELEMVDGGASTSRAAGGDGASASARPDPHFMGHHRKASLAGDMLASVSAGSMPKVTDGVPWWRRLPGTSGGAPEARERSVASKDRVRRFFERWRDAASMSTVERRARPPLLLLGVHNSLVEAEAAGLPASGPCSMTLFVPYWLNNRTGVDLFTRDRASAPARGWLFGMALPWDHGEVYVPGTSMTAGLDVVDALEEDGLGLDALNATLRSSSEAGGRERGASEAPSLAAATVSTGDASSEGGGFLDASALLEFKLVLMNRQESLRFGLAHVAKRTYSPSIPVKTVGNKGAVELRGPAALDEEVFGRPRRAAAGAARLAAQVATGAAGSVAGAVAVPVNLARQVVSPREASHTVVEGSRRGADAAATASGSGAAAAAFSSFTGEGSGGEMSARESSRLDWGYAPGEIDAQRQGALRTLRRSSMREQQLLDVVPTGPGTRLLPEDQVADEGPSRPGGGASDSELPAYELPRRADAAVASAAVARGTVSAGRRHARTRSASLAEDVVPSLVRRSVSARARAPLASARPAPEPPADDGGPLPSPASADETAEALDNMRRAGLGGLPLEQQPPGAAAALASAGARSRRRTSSSMSDSALLAADEAATPGGAALTPPTSRASVFLRPFASRRATAPAAADTGSTINTGGEGGERHAHFGGVSSSSVASHAPQPVLGSQMSGPTFSDVVRAAVARGDEGSAEEARRLQEVELRRRAMLSISSGQRLYEFAVDVAAGPPESIYRHTKLVTLKPKYIIENQTGMPPGARSAVYWDDVEKPRELVIQPLGADGSEGEWGWSGGFPIPETEWYFGLRIRGARGRGARRYLNIPANVTVGGSGCVQVTLKALSSVPPYRIENRCKDVDLVFIQLPLVFRASSRSYIDRLAPGQVMPYAWDEPMLLNKLRVQARVVGRGSESRTADYAPDQLGDAPVLLLPTHGAGHAERLSAAEGKLSRTMSADVPDAVRQKLVSLLAAEFSKKVYVSVFADGPTRVLRFSDERNTSSLEQYHVILDLTARLKQVETQLREVSTSFARLNGMAGSHALDLYGRSASSVAPSRSKDPSTVHRASKRLPSSGMQAAAMRRRAGRRAASSGGDTPRSPHELSDDFGLEREIALRERHRQRLQELSDEEGVEIRPGPIDEAPAARRTPTPDQAQDGGRALPNPPAPGARTVRFNEEPANEVGVEAVEGELVPTRAPAAAPPSTDREERLRPYRRLIIETGSPATDEAPSERGADRPGGLQVNTSALSAAMPRVTTRPPVPRASASLPSLGRISSSRDWGHIPGGSGSFVTPSSTGRVRVSSFSEDAAKRAALARSPSSSNVPDAGLQRASVQASARRQDLLRGLSGPDARLLIGGDLTVTVVSAEGLYGLPRSTHAFARVHVRQPLGATASWEGASSSSIAFAAGHRVMRGLKKAPLPAPLMREVGARAHRRSMHRAGEFGQATTSVLVPGEEEMSGQTNVVWQSCDPVWEESLLFRDVCAVAELEVEIWDLGGSRNSEQLEKLVIKSCRFLGCAEVSLSETLDAPSGVSLWFPLMRRCASDHVSGELQLRFGWEVSARGLLSIKLNALERVLRQRAEILAALRPVPASTSETWAPTAQDGAASGGGDAAASGDKAEASGGKKTDSATETGTNTTTTTATPGTSVSSFVPGSFYGPGDEWIVQPSSVTAQVLVKHAHDVARRTLLIGVIEARGLEPRRGVVMALAASELPSPSVELGVRSAVAGVSARSETAAIPHTLAPRWDSERHSFARLDPADTVLSVRLWDCHGGLRHSKTLLGEAVVAAGHVKGEEPVYVWLGLRAPKQKGAHAPALAQNGSELQVCLRLQWQREVIRGMSVKVEASLAGAGLLVMGSLQDELFNVTLDDVRASAVQSHRELEFKGSIKKAQLDNQILDAVQPVVLAPAAKFGAGAESARSELIQLAFVRSFAGATGGEGLELVLDSPRGRAAAVEEDAFGSGRRGGLAPDDGPPAADRQSIKSFKRVTLSIGDLDLLTDEAFLEAVQAFFSSIPTADIWQDEAWQEQQRRLLAAQFGPREVESLAVNASIPSPLEDEMETSDAALDWVVDKETGDLAILHGQSDLSSWYFVEYAEISRVLINVTVSLTSRLLTGERALATRSVQSADAFHRSLSASGFQLVNVGNVPILLGRWVVGSNPSLRGGRFSNGFLSQRALQSNLLRHYRREALKEAHKVLSGAGPAIASVPLTVIWASGSAFSLLRAIGRGTTGPGAVAQQFVYVPLMSISMIISGFSRMLAAVLAAIPPGRVGGDSATVQRIIQRPTSALEALFRVGNELALGVSAGLTGLVLDPLAGWQARGWSGLGLGVAKAALGVLGRPLVGVLEALSQLAGASARIALGREGILGKLQRRIRAPGAAYNEDPLDALQDERATSEARVALRTLIAAWQRVLPQFFPAMAPDRVVDVINVRSTRVLLVTDRHLAYLRARHLRQHSIYRAKWLVPLSEVQNLTGSAETMKIQLTHVHRYDLWVLGVWPVAGRRRMRCASRMIYEQTVSKLSRLLQASKAGKSPASLGWDDSDAQLQARTADLTILSAPYAPPPPPAAKPAGGGLPKPTITEIT</sequence>
<feature type="region of interest" description="Disordered" evidence="2">
    <location>
        <begin position="6136"/>
        <end position="6159"/>
    </location>
</feature>
<feature type="region of interest" description="Disordered" evidence="2">
    <location>
        <begin position="289"/>
        <end position="385"/>
    </location>
</feature>
<dbReference type="InterPro" id="IPR009543">
    <property type="entry name" value="VPS13_VAB"/>
</dbReference>
<reference evidence="4" key="1">
    <citation type="submission" date="2021-01" db="EMBL/GenBank/DDBJ databases">
        <authorList>
            <person name="Eckstrom K.M.E."/>
        </authorList>
    </citation>
    <scope>NUCLEOTIDE SEQUENCE</scope>
    <source>
        <strain evidence="4">UVCC 0001</strain>
    </source>
</reference>
<dbReference type="EMBL" id="JASFZW010000003">
    <property type="protein sequence ID" value="KAK2078990.1"/>
    <property type="molecule type" value="Genomic_DNA"/>
</dbReference>
<feature type="region of interest" description="Disordered" evidence="2">
    <location>
        <begin position="3109"/>
        <end position="3154"/>
    </location>
</feature>
<dbReference type="PROSITE" id="PS50004">
    <property type="entry name" value="C2"/>
    <property type="match status" value="2"/>
</dbReference>
<evidence type="ECO:0000313" key="5">
    <source>
        <dbReference type="Proteomes" id="UP001255856"/>
    </source>
</evidence>
<feature type="compositionally biased region" description="Low complexity" evidence="2">
    <location>
        <begin position="3011"/>
        <end position="3021"/>
    </location>
</feature>
<keyword evidence="5" id="KW-1185">Reference proteome</keyword>
<feature type="domain" description="C2" evidence="3">
    <location>
        <begin position="5847"/>
        <end position="5981"/>
    </location>
</feature>
<evidence type="ECO:0000256" key="1">
    <source>
        <dbReference type="ARBA" id="ARBA00006545"/>
    </source>
</evidence>
<dbReference type="GO" id="GO:0006623">
    <property type="term" value="P:protein targeting to vacuole"/>
    <property type="evidence" value="ECO:0007669"/>
    <property type="project" value="TreeGrafter"/>
</dbReference>
<feature type="region of interest" description="Disordered" evidence="2">
    <location>
        <begin position="4704"/>
        <end position="4735"/>
    </location>
</feature>
<comment type="similarity">
    <text evidence="1">Belongs to the VPS13 family.</text>
</comment>
<feature type="compositionally biased region" description="Low complexity" evidence="2">
    <location>
        <begin position="1602"/>
        <end position="1630"/>
    </location>
</feature>
<feature type="compositionally biased region" description="Acidic residues" evidence="2">
    <location>
        <begin position="325"/>
        <end position="334"/>
    </location>
</feature>
<feature type="compositionally biased region" description="Polar residues" evidence="2">
    <location>
        <begin position="1680"/>
        <end position="1694"/>
    </location>
</feature>
<feature type="region of interest" description="Disordered" evidence="2">
    <location>
        <begin position="942"/>
        <end position="993"/>
    </location>
</feature>
<feature type="region of interest" description="Disordered" evidence="2">
    <location>
        <begin position="595"/>
        <end position="625"/>
    </location>
</feature>
<evidence type="ECO:0000313" key="4">
    <source>
        <dbReference type="EMBL" id="KAK2078990.1"/>
    </source>
</evidence>
<feature type="compositionally biased region" description="Low complexity" evidence="2">
    <location>
        <begin position="5811"/>
        <end position="5830"/>
    </location>
</feature>
<feature type="compositionally biased region" description="Low complexity" evidence="2">
    <location>
        <begin position="2088"/>
        <end position="2098"/>
    </location>
</feature>
<feature type="compositionally biased region" description="Pro residues" evidence="2">
    <location>
        <begin position="1255"/>
        <end position="1267"/>
    </location>
</feature>
<feature type="region of interest" description="Disordered" evidence="2">
    <location>
        <begin position="1213"/>
        <end position="1268"/>
    </location>
</feature>
<dbReference type="PANTHER" id="PTHR16166">
    <property type="entry name" value="VACUOLAR PROTEIN SORTING-ASSOCIATED PROTEIN VPS13"/>
    <property type="match status" value="1"/>
</dbReference>
<feature type="region of interest" description="Disordered" evidence="2">
    <location>
        <begin position="5494"/>
        <end position="5514"/>
    </location>
</feature>
<feature type="region of interest" description="Disordered" evidence="2">
    <location>
        <begin position="4061"/>
        <end position="4087"/>
    </location>
</feature>
<feature type="region of interest" description="Disordered" evidence="2">
    <location>
        <begin position="422"/>
        <end position="481"/>
    </location>
</feature>
<feature type="compositionally biased region" description="Basic and acidic residues" evidence="2">
    <location>
        <begin position="423"/>
        <end position="435"/>
    </location>
</feature>
<feature type="compositionally biased region" description="Low complexity" evidence="2">
    <location>
        <begin position="467"/>
        <end position="478"/>
    </location>
</feature>
<feature type="region of interest" description="Disordered" evidence="2">
    <location>
        <begin position="4199"/>
        <end position="4219"/>
    </location>
</feature>
<feature type="compositionally biased region" description="Low complexity" evidence="2">
    <location>
        <begin position="4842"/>
        <end position="4854"/>
    </location>
</feature>
<feature type="region of interest" description="Disordered" evidence="2">
    <location>
        <begin position="5402"/>
        <end position="5478"/>
    </location>
</feature>
<dbReference type="InterPro" id="IPR026847">
    <property type="entry name" value="VPS13"/>
</dbReference>
<feature type="region of interest" description="Disordered" evidence="2">
    <location>
        <begin position="5234"/>
        <end position="5290"/>
    </location>
</feature>
<organism evidence="4 5">
    <name type="scientific">Prototheca wickerhamii</name>
    <dbReference type="NCBI Taxonomy" id="3111"/>
    <lineage>
        <taxon>Eukaryota</taxon>
        <taxon>Viridiplantae</taxon>
        <taxon>Chlorophyta</taxon>
        <taxon>core chlorophytes</taxon>
        <taxon>Trebouxiophyceae</taxon>
        <taxon>Chlorellales</taxon>
        <taxon>Chlorellaceae</taxon>
        <taxon>Prototheca</taxon>
    </lineage>
</organism>
<feature type="compositionally biased region" description="Low complexity" evidence="2">
    <location>
        <begin position="2605"/>
        <end position="2630"/>
    </location>
</feature>
<dbReference type="CDD" id="cd00030">
    <property type="entry name" value="C2"/>
    <property type="match status" value="1"/>
</dbReference>
<dbReference type="Proteomes" id="UP001255856">
    <property type="component" value="Unassembled WGS sequence"/>
</dbReference>
<feature type="compositionally biased region" description="Low complexity" evidence="2">
    <location>
        <begin position="3320"/>
        <end position="3338"/>
    </location>
</feature>
<feature type="compositionally biased region" description="Pro residues" evidence="2">
    <location>
        <begin position="970"/>
        <end position="984"/>
    </location>
</feature>
<name>A0AAD9ML10_PROWI</name>
<feature type="region of interest" description="Disordered" evidence="2">
    <location>
        <begin position="5774"/>
        <end position="5830"/>
    </location>
</feature>
<proteinExistence type="inferred from homology"/>
<feature type="region of interest" description="Disordered" evidence="2">
    <location>
        <begin position="3491"/>
        <end position="3516"/>
    </location>
</feature>
<protein>
    <recommendedName>
        <fullName evidence="3">C2 domain-containing protein</fullName>
    </recommendedName>
</protein>
<feature type="region of interest" description="Disordered" evidence="2">
    <location>
        <begin position="3869"/>
        <end position="3934"/>
    </location>
</feature>
<feature type="compositionally biased region" description="Basic residues" evidence="2">
    <location>
        <begin position="3869"/>
        <end position="3887"/>
    </location>
</feature>
<feature type="region of interest" description="Disordered" evidence="2">
    <location>
        <begin position="1362"/>
        <end position="1397"/>
    </location>
</feature>
<feature type="region of interest" description="Disordered" evidence="2">
    <location>
        <begin position="2402"/>
        <end position="2491"/>
    </location>
</feature>
<dbReference type="SMART" id="SM00239">
    <property type="entry name" value="C2"/>
    <property type="match status" value="2"/>
</dbReference>
<feature type="region of interest" description="Disordered" evidence="2">
    <location>
        <begin position="2088"/>
        <end position="2131"/>
    </location>
</feature>
<feature type="region of interest" description="Disordered" evidence="2">
    <location>
        <begin position="2516"/>
        <end position="2630"/>
    </location>
</feature>
<dbReference type="InterPro" id="IPR035892">
    <property type="entry name" value="C2_domain_sf"/>
</dbReference>
<feature type="compositionally biased region" description="Basic and acidic residues" evidence="2">
    <location>
        <begin position="2099"/>
        <end position="2108"/>
    </location>
</feature>
<feature type="region of interest" description="Disordered" evidence="2">
    <location>
        <begin position="1672"/>
        <end position="1700"/>
    </location>
</feature>
<feature type="region of interest" description="Disordered" evidence="2">
    <location>
        <begin position="4107"/>
        <end position="4168"/>
    </location>
</feature>
<feature type="region of interest" description="Disordered" evidence="2">
    <location>
        <begin position="5306"/>
        <end position="5355"/>
    </location>
</feature>
<feature type="region of interest" description="Disordered" evidence="2">
    <location>
        <begin position="6734"/>
        <end position="6761"/>
    </location>
</feature>
<feature type="compositionally biased region" description="Basic and acidic residues" evidence="2">
    <location>
        <begin position="3888"/>
        <end position="3900"/>
    </location>
</feature>
<accession>A0AAD9ML10</accession>
<dbReference type="SUPFAM" id="SSF49562">
    <property type="entry name" value="C2 domain (Calcium/lipid-binding domain, CaLB)"/>
    <property type="match status" value="2"/>
</dbReference>
<dbReference type="Gene3D" id="2.60.40.150">
    <property type="entry name" value="C2 domain"/>
    <property type="match status" value="2"/>
</dbReference>
<feature type="domain" description="C2" evidence="3">
    <location>
        <begin position="5520"/>
        <end position="5717"/>
    </location>
</feature>
<feature type="compositionally biased region" description="Low complexity" evidence="2">
    <location>
        <begin position="4760"/>
        <end position="4769"/>
    </location>
</feature>
<feature type="compositionally biased region" description="Basic and acidic residues" evidence="2">
    <location>
        <begin position="5281"/>
        <end position="5290"/>
    </location>
</feature>
<comment type="caution">
    <text evidence="4">The sequence shown here is derived from an EMBL/GenBank/DDBJ whole genome shotgun (WGS) entry which is preliminary data.</text>
</comment>
<feature type="region of interest" description="Disordered" evidence="2">
    <location>
        <begin position="4817"/>
        <end position="4865"/>
    </location>
</feature>
<feature type="compositionally biased region" description="Low complexity" evidence="2">
    <location>
        <begin position="3109"/>
        <end position="3143"/>
    </location>
</feature>
<feature type="region of interest" description="Disordered" evidence="2">
    <location>
        <begin position="3298"/>
        <end position="3341"/>
    </location>
</feature>
<feature type="compositionally biased region" description="Low complexity" evidence="2">
    <location>
        <begin position="4199"/>
        <end position="4215"/>
    </location>
</feature>
<feature type="region of interest" description="Disordered" evidence="2">
    <location>
        <begin position="4002"/>
        <end position="4031"/>
    </location>
</feature>
<feature type="compositionally biased region" description="Pro residues" evidence="2">
    <location>
        <begin position="4009"/>
        <end position="4025"/>
    </location>
</feature>
<feature type="region of interest" description="Disordered" evidence="2">
    <location>
        <begin position="1601"/>
        <end position="1630"/>
    </location>
</feature>
<feature type="compositionally biased region" description="Low complexity" evidence="2">
    <location>
        <begin position="1229"/>
        <end position="1238"/>
    </location>
</feature>
<dbReference type="Pfam" id="PF00168">
    <property type="entry name" value="C2"/>
    <property type="match status" value="2"/>
</dbReference>
<evidence type="ECO:0000256" key="2">
    <source>
        <dbReference type="SAM" id="MobiDB-lite"/>
    </source>
</evidence>
<feature type="region of interest" description="Disordered" evidence="2">
    <location>
        <begin position="2941"/>
        <end position="3021"/>
    </location>
</feature>
<dbReference type="PANTHER" id="PTHR16166:SF93">
    <property type="entry name" value="INTERMEMBRANE LIPID TRANSFER PROTEIN VPS13"/>
    <property type="match status" value="1"/>
</dbReference>
<feature type="compositionally biased region" description="Basic and acidic residues" evidence="2">
    <location>
        <begin position="5798"/>
        <end position="5810"/>
    </location>
</feature>
<feature type="region of interest" description="Disordered" evidence="2">
    <location>
        <begin position="1946"/>
        <end position="2014"/>
    </location>
</feature>
<feature type="compositionally biased region" description="Basic and acidic residues" evidence="2">
    <location>
        <begin position="1949"/>
        <end position="1973"/>
    </location>
</feature>
<dbReference type="InterPro" id="IPR000008">
    <property type="entry name" value="C2_dom"/>
</dbReference>